<feature type="domain" description="DUF4334" evidence="2">
    <location>
        <begin position="91"/>
        <end position="145"/>
    </location>
</feature>
<feature type="domain" description="GXWXG" evidence="1">
    <location>
        <begin position="32"/>
        <end position="82"/>
    </location>
</feature>
<evidence type="ECO:0000313" key="4">
    <source>
        <dbReference type="Proteomes" id="UP000292734"/>
    </source>
</evidence>
<comment type="caution">
    <text evidence="3">The sequence shown here is derived from an EMBL/GenBank/DDBJ whole genome shotgun (WGS) entry which is preliminary data.</text>
</comment>
<dbReference type="Pfam" id="PF14231">
    <property type="entry name" value="GXWXG"/>
    <property type="match status" value="1"/>
</dbReference>
<gene>
    <name evidence="3" type="ORF">EWH08_12645</name>
</gene>
<reference evidence="3 4" key="1">
    <citation type="submission" date="2019-02" db="EMBL/GenBank/DDBJ databases">
        <authorList>
            <person name="Feng G."/>
        </authorList>
    </citation>
    <scope>NUCLEOTIDE SEQUENCE [LARGE SCALE GENOMIC DNA]</scope>
    <source>
        <strain evidence="3 4">DSM 26779</strain>
    </source>
</reference>
<dbReference type="Proteomes" id="UP000292734">
    <property type="component" value="Unassembled WGS sequence"/>
</dbReference>
<organism evidence="3 4">
    <name type="scientific">Sphingobium indicum</name>
    <dbReference type="NCBI Taxonomy" id="332055"/>
    <lineage>
        <taxon>Bacteria</taxon>
        <taxon>Pseudomonadati</taxon>
        <taxon>Pseudomonadota</taxon>
        <taxon>Alphaproteobacteria</taxon>
        <taxon>Sphingomonadales</taxon>
        <taxon>Sphingomonadaceae</taxon>
        <taxon>Sphingobium</taxon>
    </lineage>
</organism>
<dbReference type="EMBL" id="SEOM01000004">
    <property type="protein sequence ID" value="RYM01522.1"/>
    <property type="molecule type" value="Genomic_DNA"/>
</dbReference>
<dbReference type="Gene3D" id="2.40.128.580">
    <property type="entry name" value="GXWXG domain"/>
    <property type="match status" value="1"/>
</dbReference>
<dbReference type="InterPro" id="IPR025951">
    <property type="entry name" value="GXWXG_dom"/>
</dbReference>
<name>A0A4Q4J5N5_9SPHN</name>
<evidence type="ECO:0000313" key="3">
    <source>
        <dbReference type="EMBL" id="RYM01522.1"/>
    </source>
</evidence>
<dbReference type="Pfam" id="PF14232">
    <property type="entry name" value="DUF4334"/>
    <property type="match status" value="1"/>
</dbReference>
<dbReference type="AlphaFoldDB" id="A0A4Q4J5N5"/>
<dbReference type="InterPro" id="IPR025568">
    <property type="entry name" value="DUF4334"/>
</dbReference>
<sequence>MRETEAGVSVQERLAQMVENGEHADYRTLDRMFAELEPTTNEFMFGQWRGGTFSDRDIGNFYGKRFNSEEHCEPMLRTKEDGTIFAWPDWGEARLREVGYAGKVQSTVIYDDKPLMDYFRKVNDDLVLGLGDLKGQPKLFFWLARDK</sequence>
<proteinExistence type="predicted"/>
<evidence type="ECO:0000259" key="2">
    <source>
        <dbReference type="Pfam" id="PF14232"/>
    </source>
</evidence>
<dbReference type="RefSeq" id="WP_129965482.1">
    <property type="nucleotide sequence ID" value="NZ_JACBZE010000005.1"/>
</dbReference>
<protein>
    <submittedName>
        <fullName evidence="3">DUF4334 domain-containing protein</fullName>
    </submittedName>
</protein>
<accession>A0A4Q4J5N5</accession>
<evidence type="ECO:0000259" key="1">
    <source>
        <dbReference type="Pfam" id="PF14231"/>
    </source>
</evidence>